<dbReference type="EMBL" id="BQKM01000003">
    <property type="protein sequence ID" value="GJN52275.1"/>
    <property type="molecule type" value="Genomic_DNA"/>
</dbReference>
<comment type="similarity">
    <text evidence="1">Belongs to the short-chain dehydrogenases/reductases (SDR) family.</text>
</comment>
<organism evidence="5 7">
    <name type="scientific">Pseudomonas tohonis</name>
    <dbReference type="NCBI Taxonomy" id="2725477"/>
    <lineage>
        <taxon>Bacteria</taxon>
        <taxon>Pseudomonadati</taxon>
        <taxon>Pseudomonadota</taxon>
        <taxon>Gammaproteobacteria</taxon>
        <taxon>Pseudomonadales</taxon>
        <taxon>Pseudomonadaceae</taxon>
        <taxon>Pseudomonas</taxon>
    </lineage>
</organism>
<name>A0A6J4E3K6_9PSED</name>
<evidence type="ECO:0000259" key="4">
    <source>
        <dbReference type="SMART" id="SM00822"/>
    </source>
</evidence>
<feature type="region of interest" description="Disordered" evidence="3">
    <location>
        <begin position="1"/>
        <end position="27"/>
    </location>
</feature>
<dbReference type="PRINTS" id="PR00080">
    <property type="entry name" value="SDRFAMILY"/>
</dbReference>
<accession>A0A6J4E3K6</accession>
<dbReference type="Pfam" id="PF13561">
    <property type="entry name" value="adh_short_C2"/>
    <property type="match status" value="1"/>
</dbReference>
<dbReference type="AlphaFoldDB" id="A0A6J4E3K6"/>
<dbReference type="Proteomes" id="UP000509383">
    <property type="component" value="Chromosome"/>
</dbReference>
<evidence type="ECO:0000313" key="5">
    <source>
        <dbReference type="EMBL" id="BCG24367.1"/>
    </source>
</evidence>
<dbReference type="FunFam" id="3.40.50.720:FF:000084">
    <property type="entry name" value="Short-chain dehydrogenase reductase"/>
    <property type="match status" value="1"/>
</dbReference>
<keyword evidence="2" id="KW-0560">Oxidoreductase</keyword>
<dbReference type="PANTHER" id="PTHR48107:SF7">
    <property type="entry name" value="RE15974P"/>
    <property type="match status" value="1"/>
</dbReference>
<evidence type="ECO:0000256" key="2">
    <source>
        <dbReference type="ARBA" id="ARBA00023002"/>
    </source>
</evidence>
<evidence type="ECO:0000313" key="8">
    <source>
        <dbReference type="Proteomes" id="UP001054892"/>
    </source>
</evidence>
<dbReference type="Proteomes" id="UP001054892">
    <property type="component" value="Unassembled WGS sequence"/>
</dbReference>
<dbReference type="EMBL" id="AP023189">
    <property type="protein sequence ID" value="BCG24367.1"/>
    <property type="molecule type" value="Genomic_DNA"/>
</dbReference>
<feature type="domain" description="Ketoreductase" evidence="4">
    <location>
        <begin position="50"/>
        <end position="230"/>
    </location>
</feature>
<dbReference type="Gene3D" id="3.40.50.720">
    <property type="entry name" value="NAD(P)-binding Rossmann-like Domain"/>
    <property type="match status" value="1"/>
</dbReference>
<dbReference type="SUPFAM" id="SSF51735">
    <property type="entry name" value="NAD(P)-binding Rossmann-fold domains"/>
    <property type="match status" value="1"/>
</dbReference>
<evidence type="ECO:0000256" key="1">
    <source>
        <dbReference type="ARBA" id="ARBA00006484"/>
    </source>
</evidence>
<dbReference type="KEGG" id="ptw:TUM18999_25580"/>
<keyword evidence="8" id="KW-1185">Reference proteome</keyword>
<dbReference type="PANTHER" id="PTHR48107">
    <property type="entry name" value="NADPH-DEPENDENT ALDEHYDE REDUCTASE-LIKE PROTEIN, CHLOROPLASTIC-RELATED"/>
    <property type="match status" value="1"/>
</dbReference>
<dbReference type="InterPro" id="IPR036291">
    <property type="entry name" value="NAD(P)-bd_dom_sf"/>
</dbReference>
<sequence>MTCRRRVASPLPLADDRQDGRDPASYTQWRPGLPEVAVAFPEGSMSHPARTALVTGASRGIGAAIALRLALDGFQVVVNYAARPEAAEQVVRSITQAGGKAYAILADVSDPAAVAALFDHAEMEYGGLDVLVNNAGVIQPGQIDLADTSEALFDRIFAVNARGTFNTMKLAARRLRDGGRIINFSTSVVGLALPGYAAYAGSKAAVEAMSRVFAKELRGRGVTVNCVAPGPTATELFLDGKDPGTVERLANQAPLQRLGRPEDIAGVVAFLASDEGGWINGQTLRVNGGIV</sequence>
<dbReference type="SMART" id="SM00822">
    <property type="entry name" value="PKS_KR"/>
    <property type="match status" value="1"/>
</dbReference>
<dbReference type="CDD" id="cd05362">
    <property type="entry name" value="THN_reductase-like_SDR_c"/>
    <property type="match status" value="1"/>
</dbReference>
<dbReference type="InterPro" id="IPR057326">
    <property type="entry name" value="KR_dom"/>
</dbReference>
<gene>
    <name evidence="5" type="ORF">TUM18999_25580</name>
    <name evidence="6" type="ORF">TUM20286_20270</name>
</gene>
<evidence type="ECO:0000256" key="3">
    <source>
        <dbReference type="SAM" id="MobiDB-lite"/>
    </source>
</evidence>
<evidence type="ECO:0000313" key="7">
    <source>
        <dbReference type="Proteomes" id="UP000509383"/>
    </source>
</evidence>
<dbReference type="PRINTS" id="PR00081">
    <property type="entry name" value="GDHRDH"/>
</dbReference>
<dbReference type="InterPro" id="IPR002347">
    <property type="entry name" value="SDR_fam"/>
</dbReference>
<protein>
    <submittedName>
        <fullName evidence="5">3-ketoacyl-ACP reductase</fullName>
    </submittedName>
</protein>
<reference evidence="5 7" key="1">
    <citation type="submission" date="2020-05" db="EMBL/GenBank/DDBJ databases">
        <title>Characterization of novel class B3 metallo-beta-lactamase from novel Pseudomonas species.</title>
        <authorList>
            <person name="Yamada K."/>
            <person name="Aoki K."/>
            <person name="Ishii Y."/>
        </authorList>
    </citation>
    <scope>NUCLEOTIDE SEQUENCE [LARGE SCALE GENOMIC DNA]</scope>
    <source>
        <strain evidence="5 7">TUM18999</strain>
        <strain evidence="6 8">TUM20286</strain>
    </source>
</reference>
<dbReference type="GO" id="GO:0016614">
    <property type="term" value="F:oxidoreductase activity, acting on CH-OH group of donors"/>
    <property type="evidence" value="ECO:0007669"/>
    <property type="project" value="UniProtKB-ARBA"/>
</dbReference>
<evidence type="ECO:0000313" key="6">
    <source>
        <dbReference type="EMBL" id="GJN52275.1"/>
    </source>
</evidence>
<proteinExistence type="inferred from homology"/>